<dbReference type="EMBL" id="LO017727">
    <property type="protein sequence ID" value="CRH07426.1"/>
    <property type="molecule type" value="Genomic_DNA"/>
</dbReference>
<keyword evidence="1" id="KW-0812">Transmembrane</keyword>
<reference evidence="2" key="1">
    <citation type="submission" date="2015-04" db="EMBL/GenBank/DDBJ databases">
        <authorList>
            <person name="Syromyatnikov M.Y."/>
            <person name="Popov V.N."/>
        </authorList>
    </citation>
    <scope>NUCLEOTIDE SEQUENCE</scope>
    <source>
        <strain evidence="2">MO-1</strain>
    </source>
</reference>
<evidence type="ECO:0000313" key="2">
    <source>
        <dbReference type="EMBL" id="CRH07426.1"/>
    </source>
</evidence>
<feature type="transmembrane region" description="Helical" evidence="1">
    <location>
        <begin position="12"/>
        <end position="31"/>
    </location>
</feature>
<dbReference type="InterPro" id="IPR025961">
    <property type="entry name" value="Metal_resist"/>
</dbReference>
<dbReference type="Pfam" id="PF13801">
    <property type="entry name" value="Metal_resist"/>
    <property type="match status" value="1"/>
</dbReference>
<proteinExistence type="predicted"/>
<keyword evidence="1" id="KW-1133">Transmembrane helix</keyword>
<evidence type="ECO:0008006" key="3">
    <source>
        <dbReference type="Google" id="ProtNLM"/>
    </source>
</evidence>
<evidence type="ECO:0000256" key="1">
    <source>
        <dbReference type="SAM" id="Phobius"/>
    </source>
</evidence>
<gene>
    <name evidence="2" type="ORF">MAGMO_3289</name>
</gene>
<organism evidence="2">
    <name type="scientific">Magnetococcus massalia (strain MO-1)</name>
    <dbReference type="NCBI Taxonomy" id="451514"/>
    <lineage>
        <taxon>Bacteria</taxon>
        <taxon>Pseudomonadati</taxon>
        <taxon>Pseudomonadota</taxon>
        <taxon>Magnetococcia</taxon>
        <taxon>Magnetococcales</taxon>
        <taxon>Magnetococcaceae</taxon>
        <taxon>Magnetococcus</taxon>
    </lineage>
</organism>
<accession>A0A1S7LNT3</accession>
<name>A0A1S7LNT3_MAGMO</name>
<dbReference type="AlphaFoldDB" id="A0A1S7LNT3"/>
<keyword evidence="1" id="KW-0472">Membrane</keyword>
<sequence length="164" mass="19145">MKQAPRWMKWVLFISLAFNALLITGFSVAFWRHGGPWMPGKHAMAHGNPYFMGHALHDLEPQMQQKVRPIMQQHAPVIRQSMHQVRSNRKRVHALLVQEQIDLEQLAGLFEELRHNTMMAQHNAHAMVVEAAAELPYASRTVLFKKRTWRRGNYCNMKKGERAR</sequence>
<protein>
    <recommendedName>
        <fullName evidence="3">Zinc resistance-associated protein</fullName>
    </recommendedName>
</protein>